<dbReference type="Pfam" id="PF12774">
    <property type="entry name" value="AAA_6"/>
    <property type="match status" value="1"/>
</dbReference>
<feature type="compositionally biased region" description="Polar residues" evidence="17">
    <location>
        <begin position="31"/>
        <end position="42"/>
    </location>
</feature>
<evidence type="ECO:0000259" key="27">
    <source>
        <dbReference type="Pfam" id="PF22597"/>
    </source>
</evidence>
<evidence type="ECO:0000259" key="25">
    <source>
        <dbReference type="Pfam" id="PF18198"/>
    </source>
</evidence>
<keyword evidence="7" id="KW-0970">Cilium biogenesis/degradation</keyword>
<feature type="domain" description="Dynein heavy chain coiled coil stalk" evidence="21">
    <location>
        <begin position="2784"/>
        <end position="3129"/>
    </location>
</feature>
<dbReference type="GO" id="GO:0060271">
    <property type="term" value="P:cilium assembly"/>
    <property type="evidence" value="ECO:0007669"/>
    <property type="project" value="UniProtKB-ARBA"/>
</dbReference>
<feature type="domain" description="Dynein heavy chain hydrolytic ATP-binding dynein motor region" evidence="20">
    <location>
        <begin position="1465"/>
        <end position="1791"/>
    </location>
</feature>
<dbReference type="Gene3D" id="1.20.58.1120">
    <property type="match status" value="1"/>
</dbReference>
<dbReference type="GO" id="GO:0005858">
    <property type="term" value="C:axonemal dynein complex"/>
    <property type="evidence" value="ECO:0007669"/>
    <property type="project" value="UniProtKB-ARBA"/>
</dbReference>
<dbReference type="InterPro" id="IPR035699">
    <property type="entry name" value="AAA_6"/>
</dbReference>
<dbReference type="InterPro" id="IPR027417">
    <property type="entry name" value="P-loop_NTPase"/>
</dbReference>
<dbReference type="FunFam" id="1.10.8.1220:FF:000001">
    <property type="entry name" value="Dynein axonemal heavy chain 5"/>
    <property type="match status" value="1"/>
</dbReference>
<dbReference type="InterPro" id="IPR024743">
    <property type="entry name" value="Dynein_HC_stalk"/>
</dbReference>
<evidence type="ECO:0000259" key="19">
    <source>
        <dbReference type="Pfam" id="PF08393"/>
    </source>
</evidence>
<keyword evidence="12" id="KW-0969">Cilium</keyword>
<dbReference type="Gene3D" id="1.10.8.720">
    <property type="entry name" value="Region D6 of dynein motor"/>
    <property type="match status" value="1"/>
</dbReference>
<feature type="domain" description="Dynein 2 heavy chain 1 cytoplasmic ATPase lid" evidence="27">
    <location>
        <begin position="2333"/>
        <end position="2427"/>
    </location>
</feature>
<dbReference type="Gene3D" id="6.10.140.1060">
    <property type="match status" value="1"/>
</dbReference>
<dbReference type="EMBL" id="FNXT01000410">
    <property type="protein sequence ID" value="SZX64382.1"/>
    <property type="molecule type" value="Genomic_DNA"/>
</dbReference>
<evidence type="ECO:0000313" key="28">
    <source>
        <dbReference type="EMBL" id="SZX64382.1"/>
    </source>
</evidence>
<evidence type="ECO:0000256" key="11">
    <source>
        <dbReference type="ARBA" id="ARBA00023054"/>
    </source>
</evidence>
<comment type="subcellular location">
    <subcellularLocation>
        <location evidence="1">Cytoplasm</location>
        <location evidence="1">Cytoskeleton</location>
        <location evidence="1">Flagellum axoneme</location>
    </subcellularLocation>
</comment>
<evidence type="ECO:0000256" key="10">
    <source>
        <dbReference type="ARBA" id="ARBA00023017"/>
    </source>
</evidence>
<dbReference type="FunFam" id="1.10.287.2620:FF:000002">
    <property type="entry name" value="Dynein heavy chain 2, axonemal"/>
    <property type="match status" value="1"/>
</dbReference>
<dbReference type="FunFam" id="1.20.140.100:FF:000004">
    <property type="entry name" value="Dynein axonemal heavy chain 6"/>
    <property type="match status" value="1"/>
</dbReference>
<dbReference type="FunFam" id="1.20.1270.280:FF:000001">
    <property type="entry name" value="dynein heavy chain 7, axonemal"/>
    <property type="match status" value="1"/>
</dbReference>
<keyword evidence="6" id="KW-0547">Nucleotide-binding</keyword>
<evidence type="ECO:0000256" key="14">
    <source>
        <dbReference type="ARBA" id="ARBA00023212"/>
    </source>
</evidence>
<keyword evidence="15" id="KW-0966">Cell projection</keyword>
<gene>
    <name evidence="28" type="ORF">BQ4739_LOCUS4893</name>
</gene>
<dbReference type="Gene3D" id="1.10.8.710">
    <property type="match status" value="1"/>
</dbReference>
<evidence type="ECO:0000256" key="3">
    <source>
        <dbReference type="ARBA" id="ARBA00022490"/>
    </source>
</evidence>
<keyword evidence="13" id="KW-0505">Motor protein</keyword>
<evidence type="ECO:0000256" key="12">
    <source>
        <dbReference type="ARBA" id="ARBA00023069"/>
    </source>
</evidence>
<dbReference type="CDD" id="cd00009">
    <property type="entry name" value="AAA"/>
    <property type="match status" value="1"/>
</dbReference>
<dbReference type="Gene3D" id="3.20.180.20">
    <property type="entry name" value="Dynein heavy chain, N-terminal domain 2"/>
    <property type="match status" value="1"/>
</dbReference>
<dbReference type="Pfam" id="PF17852">
    <property type="entry name" value="Dynein_AAA_lid"/>
    <property type="match status" value="1"/>
</dbReference>
<feature type="domain" description="Dynein heavy chain C-terminal" evidence="26">
    <location>
        <begin position="3949"/>
        <end position="4257"/>
    </location>
</feature>
<feature type="coiled-coil region" evidence="16">
    <location>
        <begin position="3027"/>
        <end position="3061"/>
    </location>
</feature>
<evidence type="ECO:0000259" key="26">
    <source>
        <dbReference type="Pfam" id="PF18199"/>
    </source>
</evidence>
<keyword evidence="29" id="KW-1185">Reference proteome</keyword>
<feature type="compositionally biased region" description="Polar residues" evidence="17">
    <location>
        <begin position="172"/>
        <end position="182"/>
    </location>
</feature>
<dbReference type="Pfam" id="PF08393">
    <property type="entry name" value="DHC_N2"/>
    <property type="match status" value="1"/>
</dbReference>
<feature type="domain" description="Dynein heavy chain AAA lid" evidence="25">
    <location>
        <begin position="3771"/>
        <end position="3942"/>
    </location>
</feature>
<evidence type="ECO:0000256" key="1">
    <source>
        <dbReference type="ARBA" id="ARBA00004611"/>
    </source>
</evidence>
<reference evidence="28 29" key="1">
    <citation type="submission" date="2016-10" db="EMBL/GenBank/DDBJ databases">
        <authorList>
            <person name="Cai Z."/>
        </authorList>
    </citation>
    <scope>NUCLEOTIDE SEQUENCE [LARGE SCALE GENOMIC DNA]</scope>
</reference>
<dbReference type="GO" id="GO:0005524">
    <property type="term" value="F:ATP binding"/>
    <property type="evidence" value="ECO:0007669"/>
    <property type="project" value="UniProtKB-KW"/>
</dbReference>
<dbReference type="FunFam" id="3.40.50.300:FF:000353">
    <property type="entry name" value="Dynein axonemal heavy chain 1"/>
    <property type="match status" value="1"/>
</dbReference>
<dbReference type="FunFam" id="3.40.50.300:FF:000362">
    <property type="entry name" value="Dynein, axonemal, heavy chain 6"/>
    <property type="match status" value="1"/>
</dbReference>
<dbReference type="InterPro" id="IPR041658">
    <property type="entry name" value="AAA_lid_11"/>
</dbReference>
<dbReference type="GO" id="GO:0005874">
    <property type="term" value="C:microtubule"/>
    <property type="evidence" value="ECO:0007669"/>
    <property type="project" value="UniProtKB-KW"/>
</dbReference>
<dbReference type="InterPro" id="IPR042228">
    <property type="entry name" value="Dynein_linker_3"/>
</dbReference>
<dbReference type="Gene3D" id="1.20.140.100">
    <property type="entry name" value="Dynein heavy chain, N-terminal domain 2"/>
    <property type="match status" value="1"/>
</dbReference>
<dbReference type="FunFam" id="1.20.920.30:FF:000009">
    <property type="entry name" value="Dynein heavy chain 9"/>
    <property type="match status" value="1"/>
</dbReference>
<dbReference type="Gene3D" id="1.10.472.130">
    <property type="match status" value="1"/>
</dbReference>
<dbReference type="InterPro" id="IPR013602">
    <property type="entry name" value="Dynein_heavy_linker"/>
</dbReference>
<evidence type="ECO:0000259" key="18">
    <source>
        <dbReference type="Pfam" id="PF03028"/>
    </source>
</evidence>
<dbReference type="InterPro" id="IPR026983">
    <property type="entry name" value="DHC"/>
</dbReference>
<dbReference type="FunFam" id="1.20.920.20:FF:000006">
    <property type="entry name" value="Dynein, axonemal, heavy chain 6"/>
    <property type="match status" value="1"/>
</dbReference>
<dbReference type="Gene3D" id="1.20.920.20">
    <property type="match status" value="1"/>
</dbReference>
<dbReference type="Pfam" id="PF12781">
    <property type="entry name" value="AAA_9"/>
    <property type="match status" value="1"/>
</dbReference>
<dbReference type="Pfam" id="PF18198">
    <property type="entry name" value="AAA_lid_11"/>
    <property type="match status" value="1"/>
</dbReference>
<dbReference type="PANTHER" id="PTHR45703">
    <property type="entry name" value="DYNEIN HEAVY CHAIN"/>
    <property type="match status" value="1"/>
</dbReference>
<dbReference type="SUPFAM" id="SSF52540">
    <property type="entry name" value="P-loop containing nucleoside triphosphate hydrolases"/>
    <property type="match status" value="4"/>
</dbReference>
<feature type="domain" description="Dynein heavy chain ATP-binding dynein motor region" evidence="23">
    <location>
        <begin position="3157"/>
        <end position="3379"/>
    </location>
</feature>
<dbReference type="Pfam" id="PF12775">
    <property type="entry name" value="AAA_7"/>
    <property type="match status" value="1"/>
</dbReference>
<dbReference type="FunFam" id="3.40.50.300:FF:002141">
    <property type="entry name" value="Dynein heavy chain"/>
    <property type="match status" value="1"/>
</dbReference>
<dbReference type="GO" id="GO:0045505">
    <property type="term" value="F:dynein intermediate chain binding"/>
    <property type="evidence" value="ECO:0007669"/>
    <property type="project" value="InterPro"/>
</dbReference>
<accession>A0A383VI08</accession>
<feature type="region of interest" description="Disordered" evidence="17">
    <location>
        <begin position="1"/>
        <end position="59"/>
    </location>
</feature>
<evidence type="ECO:0000256" key="4">
    <source>
        <dbReference type="ARBA" id="ARBA00022701"/>
    </source>
</evidence>
<dbReference type="FunFam" id="3.20.180.20:FF:000003">
    <property type="entry name" value="Dynein heavy chain 12, axonemal"/>
    <property type="match status" value="1"/>
</dbReference>
<dbReference type="Pfam" id="PF03028">
    <property type="entry name" value="Dynein_heavy"/>
    <property type="match status" value="1"/>
</dbReference>
<evidence type="ECO:0000259" key="22">
    <source>
        <dbReference type="Pfam" id="PF12780"/>
    </source>
</evidence>
<comment type="similarity">
    <text evidence="2">Belongs to the dynein heavy chain family.</text>
</comment>
<dbReference type="InterPro" id="IPR042222">
    <property type="entry name" value="Dynein_2_N"/>
</dbReference>
<keyword evidence="4" id="KW-0493">Microtubule</keyword>
<dbReference type="InterPro" id="IPR035706">
    <property type="entry name" value="AAA_9"/>
</dbReference>
<evidence type="ECO:0000256" key="2">
    <source>
        <dbReference type="ARBA" id="ARBA00008887"/>
    </source>
</evidence>
<keyword evidence="10" id="KW-0243">Dynein</keyword>
<dbReference type="InterPro" id="IPR024317">
    <property type="entry name" value="Dynein_heavy_chain_D4_dom"/>
</dbReference>
<dbReference type="FunFam" id="1.10.8.710:FF:000004">
    <property type="entry name" value="Dynein axonemal heavy chain 6"/>
    <property type="match status" value="1"/>
</dbReference>
<evidence type="ECO:0000256" key="8">
    <source>
        <dbReference type="ARBA" id="ARBA00022840"/>
    </source>
</evidence>
<evidence type="ECO:0000259" key="21">
    <source>
        <dbReference type="Pfam" id="PF12777"/>
    </source>
</evidence>
<evidence type="ECO:0000256" key="7">
    <source>
        <dbReference type="ARBA" id="ARBA00022794"/>
    </source>
</evidence>
<dbReference type="InterPro" id="IPR004273">
    <property type="entry name" value="Dynein_heavy_D6_P-loop"/>
</dbReference>
<dbReference type="FunFam" id="3.40.50.300:FF:000044">
    <property type="entry name" value="Dynein heavy chain 5, axonemal"/>
    <property type="match status" value="1"/>
</dbReference>
<organism evidence="28 29">
    <name type="scientific">Tetradesmus obliquus</name>
    <name type="common">Green alga</name>
    <name type="synonym">Acutodesmus obliquus</name>
    <dbReference type="NCBI Taxonomy" id="3088"/>
    <lineage>
        <taxon>Eukaryota</taxon>
        <taxon>Viridiplantae</taxon>
        <taxon>Chlorophyta</taxon>
        <taxon>core chlorophytes</taxon>
        <taxon>Chlorophyceae</taxon>
        <taxon>CS clade</taxon>
        <taxon>Sphaeropleales</taxon>
        <taxon>Scenedesmaceae</taxon>
        <taxon>Tetradesmus</taxon>
    </lineage>
</organism>
<evidence type="ECO:0000259" key="20">
    <source>
        <dbReference type="Pfam" id="PF12774"/>
    </source>
</evidence>
<feature type="domain" description="Dynein heavy chain AAA module D4" evidence="22">
    <location>
        <begin position="2513"/>
        <end position="2770"/>
    </location>
</feature>
<dbReference type="Proteomes" id="UP000256970">
    <property type="component" value="Unassembled WGS sequence"/>
</dbReference>
<evidence type="ECO:0000256" key="17">
    <source>
        <dbReference type="SAM" id="MobiDB-lite"/>
    </source>
</evidence>
<protein>
    <submittedName>
        <fullName evidence="28">Uncharacterized protein</fullName>
    </submittedName>
</protein>
<name>A0A383VI08_TETOB</name>
<evidence type="ECO:0000256" key="9">
    <source>
        <dbReference type="ARBA" id="ARBA00022846"/>
    </source>
</evidence>
<dbReference type="FunFam" id="3.40.50.300:FF:000223">
    <property type="entry name" value="Dynein heavy chain 3, axonemal"/>
    <property type="match status" value="1"/>
</dbReference>
<dbReference type="STRING" id="3088.A0A383VI08"/>
<evidence type="ECO:0000256" key="16">
    <source>
        <dbReference type="SAM" id="Coils"/>
    </source>
</evidence>
<dbReference type="Pfam" id="PF18199">
    <property type="entry name" value="Dynein_C"/>
    <property type="match status" value="1"/>
</dbReference>
<dbReference type="InterPro" id="IPR054354">
    <property type="entry name" value="DYNC2H1-like_lid"/>
</dbReference>
<keyword evidence="11 16" id="KW-0175">Coiled coil</keyword>
<feature type="region of interest" description="Disordered" evidence="17">
    <location>
        <begin position="172"/>
        <end position="233"/>
    </location>
</feature>
<dbReference type="Pfam" id="PF12780">
    <property type="entry name" value="AAA_8"/>
    <property type="match status" value="1"/>
</dbReference>
<dbReference type="Gene3D" id="1.10.8.1220">
    <property type="match status" value="1"/>
</dbReference>
<evidence type="ECO:0000259" key="23">
    <source>
        <dbReference type="Pfam" id="PF12781"/>
    </source>
</evidence>
<keyword evidence="14" id="KW-0206">Cytoskeleton</keyword>
<keyword evidence="5" id="KW-0677">Repeat</keyword>
<dbReference type="FunFam" id="3.10.490.20:FF:000001">
    <property type="entry name" value="dynein heavy chain 7, axonemal"/>
    <property type="match status" value="1"/>
</dbReference>
<dbReference type="InterPro" id="IPR042219">
    <property type="entry name" value="AAA_lid_11_sf"/>
</dbReference>
<evidence type="ECO:0000256" key="15">
    <source>
        <dbReference type="ARBA" id="ARBA00023273"/>
    </source>
</evidence>
<keyword evidence="8" id="KW-0067">ATP-binding</keyword>
<keyword evidence="3" id="KW-0963">Cytoplasm</keyword>
<feature type="compositionally biased region" description="Low complexity" evidence="17">
    <location>
        <begin position="122"/>
        <end position="132"/>
    </location>
</feature>
<evidence type="ECO:0000256" key="6">
    <source>
        <dbReference type="ARBA" id="ARBA00022741"/>
    </source>
</evidence>
<feature type="region of interest" description="Disordered" evidence="17">
    <location>
        <begin position="77"/>
        <end position="145"/>
    </location>
</feature>
<evidence type="ECO:0000313" key="29">
    <source>
        <dbReference type="Proteomes" id="UP000256970"/>
    </source>
</evidence>
<dbReference type="Gene3D" id="3.10.490.20">
    <property type="match status" value="1"/>
</dbReference>
<dbReference type="Gene3D" id="1.20.920.30">
    <property type="match status" value="1"/>
</dbReference>
<dbReference type="Pfam" id="PF22597">
    <property type="entry name" value="DYN_lid"/>
    <property type="match status" value="1"/>
</dbReference>
<proteinExistence type="inferred from homology"/>
<feature type="compositionally biased region" description="Acidic residues" evidence="17">
    <location>
        <begin position="202"/>
        <end position="214"/>
    </location>
</feature>
<dbReference type="InterPro" id="IPR041466">
    <property type="entry name" value="Dynein_AAA5_ext"/>
</dbReference>
<sequence>MHGGGGNGQERANPPAPESPIWLPSLANPRTAGQLSPGSSLPRTRDVPLAGTLKSSPADLYRVENLTAQPLPLPALSLQHGNKGSHVPKLPSIDSSLRRSGGSPVAGRSPKLGHEGAQHPLQQQQQQQQQQQHSAAKRAKSTHVAEEAGVAAATAAAASSYVAEAQDNSHAGANFSSLNDSQQHADHQQPLSDGEGECSSWAEDEAAMELEEEERAAAGPRVPEPTYDPDTVPGVVTGEDVVAYYGKYGQDSTVKFFYCVRPPEGVRFRPYDLVVVPRERLALYSEYFTVSANGVMMVRRGVQAEFVPLASWVRQASLFDLVSNIGFFKNYITGRAFRRWHKGVRQKNFKRVRSVVQRQLFGARPTFSGVLREVQAAVAELDGVHLAWANPNHMYSLQEYGELQVATREQKAKPALDSIVDKIQKALERLCRDVQAQAVLYQESIRDASELEDTTGVELLQGRTGGHARPMVVIKQEKLERAANYARIMEELQQLGQFVRLADYLFVEGVIKSAVCSVEDLLALLTAHKQQTDKQAKALFQVVVSFEPKGLAFAPNEATILEEINANTLEGIISVAQGAPRLLFMRAFAHLFEGKPSGLNTVNILRSMPHLTQLRAAINQTIIDDFTAAREAVRELDVGYRKIWEFGRSWDPDAYAAQPRSLSEIRRDLVLQRNWKASLDRMKTNMAVGCLQVDAKPLRAELVPVTAAALERIKLLLLNMARQATLAVLDDITARIQMLAARPTGLDEFVNYMVLHTAQLDDRKLLSSQVGQVDDMYESLAAHEQKVPTADQVKHDDLTEALAAFQTQLTEGKEFIADNKESQSTTLAANVSSVNEELRGIIDSLHAGKFVDAASDPDDVVNDLEALLQHISGLGEALGLYNQYLGLFDAATDDLSTLMMAEKEANGRYQLWRSVRDFLEQSRAWTEEPILDDDGLVLLNVEAVRQEVEDYAAKAYKAAKANKDDEVVSRLKDVVDDFKELLPLVEELGNPALQARHWNEIFNIIGADIAPGEDGTGFAPFSIRQLLQFDLLEQLDKLQVVGAAASKEAGLEKALAKMQADWDGVAFRVVEYKDTGTFVIGGTDEVQMLLDDQVVKTQAMRASPFIKPLEAAALSWEKLLLAAQELLDNWLTCQSTWQYLEPIFSSPDILKQMPEEGDKFTQLDTTWRDLMEAAHATPNVLALAKDPERLARLEEANKLLEEIQKGLAAYLELKRLAFPRFFFLSNDEMLEILSKTKEPTRVQPHLKKCFEGIDKLQFQPNSDITGMMSVEAELVPFKTCIKPSEANGAVEKWLVQVEAGMIQSVQEVCRQGIAAYATTPRAAWVLQWPGQVVLAVSAIHWTQEVAAAMARPAAGGDAVHAAAAGSGRGSLAGVAARCTAQLGEVVELVRGELSNLNRATLSALVVMDVHARDVVAQLAAEGIEGQPQHFSWLSQLRMYWEEPEKGSESDGKTIIVRMMNAQAEYGYEYLGNSSRLVVTPLTDRCYRTLIGAVHLHMGGAPEGPAGTGKTETTKDLAKALARQCVVFNCSDTLDCITMAKFFKGLASSGAWACFDEFNRIDLEVLSVVAQQVMEIQLAVKAKLRSFTFEGSELRLRPSCNVFITMNPGYAGRSELPDNLKALFRTVAMMVPDYAMIAEIMLFSSGYMKARECARKIVATYKLCSEQLSSQDHYDYGMRAVMAVLRAAGNLKRKFPAEDEFVLMLRSIIDVNLCKFLSHDVPLFNGIVSDLFPDVQLPPPDYDLLTAALKRQCAAHNLQATDYFLLKATQLYEMVVVRHGLMLVGQPFSGKSCALTVLAGALGDLADAGVKGPLFNRVQKVVINPKAVTMGHLYGESDKATQEWKDGVLAVAFRSLAADPSPNRKWLVLDGPVDAIWIENMNTVLDDNRKLCLPNSEIIAMSQTMSMIFEVGDLAVASPATVSRCGMVYLEPASLGWRPLLTSWLASLPKALGPKAKRHLEVLFDWALPACLRFVRRELEELSPSEDAGLARGAMRIIEACLDDFVPAPAAAEGGEAPQPPGASFDEATKAKQLEGLFLFALVWSTGATCDSAGRVKFDQFFRILAAGGVPEGYADFLPAKKPILTVQPIPDSISAGGSLTPQTVYDYQFDRASCSWVPWVDTMPPLAIPPGAGFSDIMVPTKDSARYTYLLDLAIKHRQPLLMVGPSGTGKTCIIAAHLLSGKGLAQELWMPVAITLSARTTANMLQEQVDSSLDKRKKGVYGPAIGKRCVVFVDDLNMPAKEVFGAQPPLELLRQACDYDGWYGRDNLFRQMVDVQFVAAMGPPGGGRAFVTNRLLRHFSTLACAQVESSTLTSIFGTILEWHLAQQPFPSPVKATSKQLVAATLALYSTVSTKLLPTPAKSHYLFNLRDFARVVQGVMMLPAASLPKDDPAAPNAPSVAVAAYKRLWVHEALRVFYDRLVDSNDRGWLLEQMRGIVSQHLGVQLDQLMAHLLQQDQTEVGQEQLRRCFFGDFMDRYEPAERQYAEIPDAQAALAAVEEALTDHNATSKRPMPLAMFLFALEHVSRISRLMKQPGGHMLLVGVGGSGRQSLARLAAYMAGLEVFQVEISKSYSRTEWREDLKRLLRRAGCDAKHVMFLFSDSQIKDEAFVEDINNILNAGEVPNMFPADERMQILEAVQPAAARQGLESPVQMWGYFVAQCKRHLHVVLCMSPIGDAFRERLRANPSLVNCCTCDWFSEWPTDALEAVAMKQLKEMDLDTPTRKSLVGLCQAMHVQVQSASDRYLAELGRHNYVTPTSYLELLSAFRALLEPKKAANAAARKRYNVGLEKLASSAAQVAGMQQELVAMQPQLVATVAEVQQLMARIAHDKKVVVEPKAAIVREEEARAQEKAAAAKAIKDECEADLAEAIPILNDALAALDTIKEADIAYIKKLQNPPSAIKLVLEAVCVVLDVKPVKGKDESGKAVTDYWKPSLGLLADKDLISKLKSYDKDNIPPKIMAAICSTYLTDEGFTPENAKRASHAAEGLCKWVHAMSSYDKVAKVVAPKKAKLAEAEASYQEVMVALTAKQAELQSLLDKLASMEAELKGQQRKKEQLESDIELCCIKLERAGKLIGGLGGEKARWEQTALELAKAQVNLTGDMLIAAGAVAYLGAFTSSFRQQLVDSFLQLCSKANLPHTAKYSLSSVLGEPVTIRSWLLAGLPNDAFSIDNAIIMKAGRRWPLLIDPQGQANKWIKCLEKDNRLQVIKPSEGGEFMRVLENAVQFGSPVLLEGVGAELDPALEPLLLKQVFKSGGVSCIKLGDTVVEYSPDFRLYITTRLRNPHYLPEVSVKVNLLNFMITPAGLADQLLGVVVAAERPDLEEQKAALVLAGAENKRQLKEIEDKILEVLSTSTGNILEDESAIAVITEAKRLGNDIAAKQKQGEVTEAAIDEARVAYAPCGEYLSTLFFCISDLAAIDPMYQYSLPWFTKLVLNSLAQAAKAGAVPERLEAIHSHFTASMYRNVCRSLFEKDKLLFAFLLAGRILGSRGQLDGEEWLFLLTGGLGSFKPQPNPAAAWLPDSSWQQLLRLSALPAFAGLAEAVVADPPAWQAVYDAAEPHRDRLPGIYNTLGDFRKLLVVRCLRPDKVVPAVSDFVSATLGAQFVESSAADLAACYTDSSATTPLIFVLSPGSDPTAALLQFAAEKGMSNRLSAISLGQGQGKKAAALIAEAQAVGSWVVLQNCHLAPSWMPALNRICEEMNPETIHPDFRLWMTSFPSPKFPVDILQGGVKITNEPPAGLRTNMRRSLGIEPLSSGAFFEGCQQPQPFKRLLFGLVFFHALVQERRKYGPLGWNIPYGFDDGDLRISAMQLKMFLDEAAPQAALTAAAGDRRLSSTAAAPAPVAASSSSSIVPFDALRYTAGECNYGGRVTDDKDRLLLSTILSTCYCQDLADLGSRYSFSASGIYHPPEDGPRESYLAHIDALPIQQAPEAFGLHANAAITKDINDTQLMLSSLLAMSGGGGASGGAAAEAAAVEARVAGLVQECLEKLPAPFNLEAVGVKFPVSYGQSLNTVLVQEMARNNKLCGVIRESLRSIAAALKGLLVMSSELEAAYKSISLNQVPELWKAVSYPSLQPLGSYLADLYRRLDMLAGWAAAGQPPAVFWLPGFFFVQSFLTAGLQNYARKHSIPIDMVGYDFEMLGSDPTMYSHSPPAEGLYIDGLYLEGAGWDAAARQLCESDPKVLFVPAPVMWFRPKHVEQYATYQHYNCPMYRTADRRGVLATTGHSTNFVMFVRLPSRQAAQHWTMRGVALLTQLSS</sequence>
<feature type="domain" description="Dynein heavy chain AAA 5 extension" evidence="24">
    <location>
        <begin position="1959"/>
        <end position="2120"/>
    </location>
</feature>
<dbReference type="FunFam" id="1.20.58.1120:FF:000001">
    <property type="entry name" value="dynein heavy chain 2, axonemal"/>
    <property type="match status" value="1"/>
</dbReference>
<dbReference type="InterPro" id="IPR043160">
    <property type="entry name" value="Dynein_C_barrel"/>
</dbReference>
<dbReference type="GO" id="GO:0007018">
    <property type="term" value="P:microtubule-based movement"/>
    <property type="evidence" value="ECO:0007669"/>
    <property type="project" value="InterPro"/>
</dbReference>
<dbReference type="Gene3D" id="1.20.1270.280">
    <property type="match status" value="1"/>
</dbReference>
<dbReference type="Gene3D" id="1.10.287.2620">
    <property type="match status" value="1"/>
</dbReference>
<feature type="domain" description="Dynein heavy chain linker" evidence="19">
    <location>
        <begin position="901"/>
        <end position="1311"/>
    </location>
</feature>
<dbReference type="InterPro" id="IPR043157">
    <property type="entry name" value="Dynein_AAA1S"/>
</dbReference>
<dbReference type="InterPro" id="IPR041228">
    <property type="entry name" value="Dynein_C"/>
</dbReference>
<dbReference type="Gene3D" id="3.40.50.300">
    <property type="entry name" value="P-loop containing nucleotide triphosphate hydrolases"/>
    <property type="match status" value="5"/>
</dbReference>
<keyword evidence="9" id="KW-0282">Flagellum</keyword>
<evidence type="ECO:0000259" key="24">
    <source>
        <dbReference type="Pfam" id="PF17852"/>
    </source>
</evidence>
<dbReference type="PANTHER" id="PTHR45703:SF35">
    <property type="entry name" value="DYNEIN HEAVY CHAIN"/>
    <property type="match status" value="1"/>
</dbReference>
<dbReference type="GO" id="GO:0008569">
    <property type="term" value="F:minus-end-directed microtubule motor activity"/>
    <property type="evidence" value="ECO:0007669"/>
    <property type="project" value="InterPro"/>
</dbReference>
<dbReference type="Pfam" id="PF12777">
    <property type="entry name" value="MT"/>
    <property type="match status" value="1"/>
</dbReference>
<evidence type="ECO:0000256" key="13">
    <source>
        <dbReference type="ARBA" id="ARBA00023175"/>
    </source>
</evidence>
<dbReference type="GO" id="GO:0051959">
    <property type="term" value="F:dynein light intermediate chain binding"/>
    <property type="evidence" value="ECO:0007669"/>
    <property type="project" value="InterPro"/>
</dbReference>
<evidence type="ECO:0000256" key="5">
    <source>
        <dbReference type="ARBA" id="ARBA00022737"/>
    </source>
</evidence>
<feature type="domain" description="Dynein heavy chain region D6 P-loop" evidence="18">
    <location>
        <begin position="3623"/>
        <end position="3736"/>
    </location>
</feature>